<comment type="caution">
    <text evidence="3">The sequence shown here is derived from an EMBL/GenBank/DDBJ whole genome shotgun (WGS) entry which is preliminary data.</text>
</comment>
<sequence length="438" mass="49288">MATARKVHLTTSDTGVYSTKPREDAAKTASELLQDDMERHHVFFNDMHFHNHIVHHMLSIYALGASPEEIKAAYRRNSSYQRPVLPTKNDVVKFLSDKGSFKAALGKEENYPNFLAFFQNEIEAKGIGAVLNEYLFAGDEVAESMLARLFGGLIHPFIHLGFGVEFDQPAIVAQALAQAAVHGDYMGDLYLFLVEKAAANGKPGKKTMLQLLEEMRADKKLCASAHWSDGNKTEGVMERAPDEMIKYASQFTVSPDQLEEKMMEIINLVVYYTSAAQRPSKEIKYDFFLMHCVNASIFLSKFLALPSLDVKSKARLLEWKGRVDLLMYVSRGSPELRLDEVTNYKASKDWNTIFAKSIVHPGDDGHASKLMRALAHGEDVSRPYEAQAKEKGLLITGDMWLKIGNMAIDSLADQSSDMWVRSTGFDEAWTRFKDRARL</sequence>
<dbReference type="STRING" id="2070753.A0A3A2Z8T5"/>
<evidence type="ECO:0000256" key="2">
    <source>
        <dbReference type="SAM" id="MobiDB-lite"/>
    </source>
</evidence>
<dbReference type="GO" id="GO:0016491">
    <property type="term" value="F:oxidoreductase activity"/>
    <property type="evidence" value="ECO:0007669"/>
    <property type="project" value="UniProtKB-KW"/>
</dbReference>
<keyword evidence="4" id="KW-1185">Reference proteome</keyword>
<dbReference type="Pfam" id="PF14027">
    <property type="entry name" value="Questin_oxidase"/>
    <property type="match status" value="1"/>
</dbReference>
<organism evidence="3 4">
    <name type="scientific">Aspergillus sclerotialis</name>
    <dbReference type="NCBI Taxonomy" id="2070753"/>
    <lineage>
        <taxon>Eukaryota</taxon>
        <taxon>Fungi</taxon>
        <taxon>Dikarya</taxon>
        <taxon>Ascomycota</taxon>
        <taxon>Pezizomycotina</taxon>
        <taxon>Eurotiomycetes</taxon>
        <taxon>Eurotiomycetidae</taxon>
        <taxon>Eurotiales</taxon>
        <taxon>Aspergillaceae</taxon>
        <taxon>Aspergillus</taxon>
        <taxon>Aspergillus subgen. Polypaecilum</taxon>
    </lineage>
</organism>
<gene>
    <name evidence="3" type="ORF">PHISCL_08336</name>
</gene>
<dbReference type="AlphaFoldDB" id="A0A3A2Z8T5"/>
<evidence type="ECO:0000313" key="4">
    <source>
        <dbReference type="Proteomes" id="UP000266188"/>
    </source>
</evidence>
<dbReference type="EMBL" id="MVGC01000419">
    <property type="protein sequence ID" value="RJE19326.1"/>
    <property type="molecule type" value="Genomic_DNA"/>
</dbReference>
<dbReference type="Proteomes" id="UP000266188">
    <property type="component" value="Unassembled WGS sequence"/>
</dbReference>
<feature type="region of interest" description="Disordered" evidence="2">
    <location>
        <begin position="1"/>
        <end position="27"/>
    </location>
</feature>
<dbReference type="InterPro" id="IPR025337">
    <property type="entry name" value="Questin_oxidase-like"/>
</dbReference>
<accession>A0A3A2Z8T5</accession>
<dbReference type="PANTHER" id="PTHR35870">
    <property type="entry name" value="PROTEIN, PUTATIVE (AFU_ORTHOLOGUE AFUA_5G03330)-RELATED"/>
    <property type="match status" value="1"/>
</dbReference>
<protein>
    <submittedName>
        <fullName evidence="3">HypA-like protein</fullName>
    </submittedName>
</protein>
<dbReference type="OrthoDB" id="10004862at2759"/>
<dbReference type="PANTHER" id="PTHR35870:SF1">
    <property type="entry name" value="PROTEIN, PUTATIVE (AFU_ORTHOLOGUE AFUA_5G03330)-RELATED"/>
    <property type="match status" value="1"/>
</dbReference>
<evidence type="ECO:0000313" key="3">
    <source>
        <dbReference type="EMBL" id="RJE19326.1"/>
    </source>
</evidence>
<evidence type="ECO:0000256" key="1">
    <source>
        <dbReference type="ARBA" id="ARBA00023002"/>
    </source>
</evidence>
<name>A0A3A2Z8T5_9EURO</name>
<proteinExistence type="predicted"/>
<keyword evidence="1" id="KW-0560">Oxidoreductase</keyword>
<reference evidence="4" key="1">
    <citation type="submission" date="2017-02" db="EMBL/GenBank/DDBJ databases">
        <authorList>
            <person name="Tafer H."/>
            <person name="Lopandic K."/>
        </authorList>
    </citation>
    <scope>NUCLEOTIDE SEQUENCE [LARGE SCALE GENOMIC DNA]</scope>
    <source>
        <strain evidence="4">CBS 366.77</strain>
    </source>
</reference>